<evidence type="ECO:0000313" key="6">
    <source>
        <dbReference type="Proteomes" id="UP000067399"/>
    </source>
</evidence>
<dbReference type="Pfam" id="PF01523">
    <property type="entry name" value="PmbA_TldD_1st"/>
    <property type="match status" value="1"/>
</dbReference>
<dbReference type="GO" id="GO:0005829">
    <property type="term" value="C:cytosol"/>
    <property type="evidence" value="ECO:0007669"/>
    <property type="project" value="TreeGrafter"/>
</dbReference>
<dbReference type="KEGG" id="ebh:BSEPE_1447"/>
<dbReference type="InterPro" id="IPR002510">
    <property type="entry name" value="Metalloprtase-TldD/E_N"/>
</dbReference>
<comment type="similarity">
    <text evidence="1">Belongs to the peptidase U62 family.</text>
</comment>
<dbReference type="RefSeq" id="WP_066045717.1">
    <property type="nucleotide sequence ID" value="NZ_AP013042.1"/>
</dbReference>
<dbReference type="Gene3D" id="3.30.2290.10">
    <property type="entry name" value="PmbA/TldD superfamily"/>
    <property type="match status" value="1"/>
</dbReference>
<feature type="domain" description="Metalloprotease TldD/E N-terminal" evidence="2">
    <location>
        <begin position="23"/>
        <end position="87"/>
    </location>
</feature>
<reference evidence="5 6" key="2">
    <citation type="journal article" date="2016" name="ISME J.">
        <title>Heterogeneous composition of key metabolic gene clusters in a vent mussel symbiont population.</title>
        <authorList>
            <person name="Ikuta T."/>
            <person name="Takaki Y."/>
            <person name="Nagai Y."/>
            <person name="Shimamura S."/>
            <person name="Tsuda M."/>
            <person name="Kawagucci S."/>
            <person name="Aoki Y."/>
            <person name="Inoue K."/>
            <person name="Teruya M."/>
            <person name="Satou K."/>
            <person name="Teruya K."/>
            <person name="Shimoji M."/>
            <person name="Tamotsu H."/>
            <person name="Hirano T."/>
            <person name="Maruyama T."/>
            <person name="Yoshida T."/>
        </authorList>
    </citation>
    <scope>NUCLEOTIDE SEQUENCE [LARGE SCALE GENOMIC DNA]</scope>
    <source>
        <strain evidence="5 6">Myojin Knoll</strain>
    </source>
</reference>
<dbReference type="PANTHER" id="PTHR43421:SF1">
    <property type="entry name" value="METALLOPROTEASE PMBA"/>
    <property type="match status" value="1"/>
</dbReference>
<organism evidence="5 6">
    <name type="scientific">endosymbiont of Bathymodiolus septemdierum str. Myojin knoll</name>
    <dbReference type="NCBI Taxonomy" id="1303921"/>
    <lineage>
        <taxon>Bacteria</taxon>
        <taxon>Pseudomonadati</taxon>
        <taxon>Pseudomonadota</taxon>
        <taxon>Gammaproteobacteria</taxon>
        <taxon>sulfur-oxidizing symbionts</taxon>
    </lineage>
</organism>
<accession>A0A0P0UTX6</accession>
<dbReference type="GO" id="GO:0008237">
    <property type="term" value="F:metallopeptidase activity"/>
    <property type="evidence" value="ECO:0007669"/>
    <property type="project" value="InterPro"/>
</dbReference>
<dbReference type="GO" id="GO:0006508">
    <property type="term" value="P:proteolysis"/>
    <property type="evidence" value="ECO:0007669"/>
    <property type="project" value="InterPro"/>
</dbReference>
<gene>
    <name evidence="5" type="primary">pmbA</name>
    <name evidence="5" type="ORF">BSEPE_1447</name>
</gene>
<dbReference type="AlphaFoldDB" id="A0A0P0UTX6"/>
<name>A0A0P0UTX6_9GAMM</name>
<dbReference type="NCBIfam" id="NF008268">
    <property type="entry name" value="PRK11040.1"/>
    <property type="match status" value="1"/>
</dbReference>
<sequence length="439" mass="47609">MSSLERIAHTAIALLKKYKVSDYEISLSSSSGVSTTVRLGKVETLQYHLDKSFDVNVYFGNKKGHASSVDTSTISLEKTIESACLIAKYTQEDPFNSLAPKKLMAFDRPDLDLYYPWDLDAQQSIELAKSCEEVALAQNEIDNSEGAEVSSFQGEGLYANSNDLIATQSSTRHSLNCSLIAKRGDDMQTAYEYTTALDARDLESPQKVGEKAAKLAQQKLGSRTIKSQKCPVIFSARLSSGLFSSLLGALNGSSQYKKSTFLLNSIDKIVLPEDISLFENPFAKKTLGAKTMDHDGVLKREQYFIQDGRVKQYVMGQYSANQLGLKTTANAGGVSNVIIKENFNGGLDTLIKAMGKGLVVTELMGQGVNGTTGDYSRGALGFWVENGEIQYPVSGLTIAGNLKEMLLGIVHIGNDVDHRSNIKVGSVLVNQMTVAGDSA</sequence>
<proteinExistence type="inferred from homology"/>
<dbReference type="Pfam" id="PF19290">
    <property type="entry name" value="PmbA_TldD_2nd"/>
    <property type="match status" value="1"/>
</dbReference>
<dbReference type="InterPro" id="IPR036059">
    <property type="entry name" value="TldD/PmbA_sf"/>
</dbReference>
<dbReference type="Proteomes" id="UP000067399">
    <property type="component" value="Chromosome"/>
</dbReference>
<evidence type="ECO:0000259" key="2">
    <source>
        <dbReference type="Pfam" id="PF01523"/>
    </source>
</evidence>
<evidence type="ECO:0000313" key="5">
    <source>
        <dbReference type="EMBL" id="BAS68425.1"/>
    </source>
</evidence>
<dbReference type="InterPro" id="IPR045570">
    <property type="entry name" value="Metalloprtase-TldD/E_cen_dom"/>
</dbReference>
<protein>
    <submittedName>
        <fullName evidence="5">PmbA protein</fullName>
    </submittedName>
</protein>
<feature type="domain" description="Metalloprotease TldD/E central" evidence="4">
    <location>
        <begin position="115"/>
        <end position="220"/>
    </location>
</feature>
<dbReference type="InterPro" id="IPR047657">
    <property type="entry name" value="PmbA"/>
</dbReference>
<evidence type="ECO:0000256" key="1">
    <source>
        <dbReference type="ARBA" id="ARBA00005836"/>
    </source>
</evidence>
<dbReference type="InterPro" id="IPR045569">
    <property type="entry name" value="Metalloprtase-TldD/E_C"/>
</dbReference>
<dbReference type="InterPro" id="IPR035068">
    <property type="entry name" value="TldD/PmbA_N"/>
</dbReference>
<dbReference type="Pfam" id="PF19289">
    <property type="entry name" value="PmbA_TldD_3rd"/>
    <property type="match status" value="1"/>
</dbReference>
<dbReference type="SUPFAM" id="SSF111283">
    <property type="entry name" value="Putative modulator of DNA gyrase, PmbA/TldD"/>
    <property type="match status" value="1"/>
</dbReference>
<dbReference type="OrthoDB" id="9803618at2"/>
<feature type="domain" description="Metalloprotease TldD/E C-terminal" evidence="3">
    <location>
        <begin position="227"/>
        <end position="436"/>
    </location>
</feature>
<reference evidence="5 6" key="1">
    <citation type="journal article" date="2000" name="Mar. Ecol. Prog. Ser.">
        <title>Phylogenetic characterization of endosymbionts in three hydrothermal vent mussels: influence on host distributions.</title>
        <authorList>
            <person name="Fujiwara Y."/>
            <person name="Takai K."/>
            <person name="Uematsu K."/>
            <person name="Tsuchida S."/>
            <person name="Hunt J.C."/>
            <person name="Hashimoto J."/>
        </authorList>
    </citation>
    <scope>NUCLEOTIDE SEQUENCE [LARGE SCALE GENOMIC DNA]</scope>
    <source>
        <strain evidence="5 6">Myojin Knoll</strain>
    </source>
</reference>
<dbReference type="EMBL" id="AP013042">
    <property type="protein sequence ID" value="BAS68425.1"/>
    <property type="molecule type" value="Genomic_DNA"/>
</dbReference>
<evidence type="ECO:0000259" key="3">
    <source>
        <dbReference type="Pfam" id="PF19289"/>
    </source>
</evidence>
<evidence type="ECO:0000259" key="4">
    <source>
        <dbReference type="Pfam" id="PF19290"/>
    </source>
</evidence>
<keyword evidence="6" id="KW-1185">Reference proteome</keyword>
<dbReference type="PANTHER" id="PTHR43421">
    <property type="entry name" value="METALLOPROTEASE PMBA"/>
    <property type="match status" value="1"/>
</dbReference>
<dbReference type="STRING" id="1303921.BSEPE_1447"/>